<reference evidence="4" key="1">
    <citation type="submission" date="2016-06" db="UniProtKB">
        <authorList>
            <consortium name="WormBaseParasite"/>
        </authorList>
    </citation>
    <scope>IDENTIFICATION</scope>
</reference>
<dbReference type="InterPro" id="IPR036322">
    <property type="entry name" value="WD40_repeat_dom_sf"/>
</dbReference>
<keyword evidence="3" id="KW-1185">Reference proteome</keyword>
<evidence type="ECO:0000256" key="1">
    <source>
        <dbReference type="SAM" id="MobiDB-lite"/>
    </source>
</evidence>
<accession>A0A183ABY9</accession>
<feature type="compositionally biased region" description="Low complexity" evidence="1">
    <location>
        <begin position="15"/>
        <end position="29"/>
    </location>
</feature>
<gene>
    <name evidence="2" type="ORF">ECPE_LOCUS4474</name>
</gene>
<proteinExistence type="predicted"/>
<dbReference type="Proteomes" id="UP000272942">
    <property type="component" value="Unassembled WGS sequence"/>
</dbReference>
<evidence type="ECO:0000313" key="3">
    <source>
        <dbReference type="Proteomes" id="UP000272942"/>
    </source>
</evidence>
<organism evidence="4">
    <name type="scientific">Echinostoma caproni</name>
    <dbReference type="NCBI Taxonomy" id="27848"/>
    <lineage>
        <taxon>Eukaryota</taxon>
        <taxon>Metazoa</taxon>
        <taxon>Spiralia</taxon>
        <taxon>Lophotrochozoa</taxon>
        <taxon>Platyhelminthes</taxon>
        <taxon>Trematoda</taxon>
        <taxon>Digenea</taxon>
        <taxon>Plagiorchiida</taxon>
        <taxon>Echinostomata</taxon>
        <taxon>Echinostomatoidea</taxon>
        <taxon>Echinostomatidae</taxon>
        <taxon>Echinostoma</taxon>
    </lineage>
</organism>
<dbReference type="Gene3D" id="2.130.10.10">
    <property type="entry name" value="YVTN repeat-like/Quinoprotein amine dehydrogenase"/>
    <property type="match status" value="1"/>
</dbReference>
<dbReference type="WBParaSite" id="ECPE_0000448601-mRNA-1">
    <property type="protein sequence ID" value="ECPE_0000448601-mRNA-1"/>
    <property type="gene ID" value="ECPE_0000448601"/>
</dbReference>
<name>A0A183ABY9_9TREM</name>
<dbReference type="EMBL" id="UZAN01041335">
    <property type="protein sequence ID" value="VDP72709.1"/>
    <property type="molecule type" value="Genomic_DNA"/>
</dbReference>
<dbReference type="OrthoDB" id="256303at2759"/>
<feature type="compositionally biased region" description="Polar residues" evidence="1">
    <location>
        <begin position="1"/>
        <end position="14"/>
    </location>
</feature>
<dbReference type="SUPFAM" id="SSF50978">
    <property type="entry name" value="WD40 repeat-like"/>
    <property type="match status" value="1"/>
</dbReference>
<evidence type="ECO:0000313" key="2">
    <source>
        <dbReference type="EMBL" id="VDP72709.1"/>
    </source>
</evidence>
<feature type="region of interest" description="Disordered" evidence="1">
    <location>
        <begin position="1"/>
        <end position="29"/>
    </location>
</feature>
<evidence type="ECO:0000313" key="4">
    <source>
        <dbReference type="WBParaSite" id="ECPE_0000448601-mRNA-1"/>
    </source>
</evidence>
<protein>
    <submittedName>
        <fullName evidence="4">WD_REPEATS_REGION domain-containing protein</fullName>
    </submittedName>
</protein>
<dbReference type="AlphaFoldDB" id="A0A183ABY9"/>
<sequence length="233" mass="25212">MFDSTSLSETNKGPTVSSPHPKSSFSSVSVAQSQAQTSSKLSLLYDIPSEHGLTAQKPPSIHFYPRLSLSWPFLVSTIPPQPGLSKTVNIRLYKLTHLPSSISCPAVTLTNPPIDHALDDAVVCCITLDRTYSEHGGGTLHLFTGSTNGDVRKWDLHAGKLVNQIKAADICANLLRCIAVRKYQQDSADNNDILLTGGARGVIGLWDLRVPGPGRPQQTFRHSGQPYSVVSEL</sequence>
<reference evidence="2 3" key="2">
    <citation type="submission" date="2018-11" db="EMBL/GenBank/DDBJ databases">
        <authorList>
            <consortium name="Pathogen Informatics"/>
        </authorList>
    </citation>
    <scope>NUCLEOTIDE SEQUENCE [LARGE SCALE GENOMIC DNA]</scope>
    <source>
        <strain evidence="2 3">Egypt</strain>
    </source>
</reference>
<dbReference type="InterPro" id="IPR015943">
    <property type="entry name" value="WD40/YVTN_repeat-like_dom_sf"/>
</dbReference>